<dbReference type="Proteomes" id="UP001278500">
    <property type="component" value="Unassembled WGS sequence"/>
</dbReference>
<comment type="caution">
    <text evidence="1">The sequence shown here is derived from an EMBL/GenBank/DDBJ whole genome shotgun (WGS) entry which is preliminary data.</text>
</comment>
<dbReference type="EMBL" id="JAUEPP010000001">
    <property type="protein sequence ID" value="KAK3354645.1"/>
    <property type="molecule type" value="Genomic_DNA"/>
</dbReference>
<accession>A0AAE0JNK6</accession>
<reference evidence="1" key="1">
    <citation type="journal article" date="2023" name="Mol. Phylogenet. Evol.">
        <title>Genome-scale phylogeny and comparative genomics of the fungal order Sordariales.</title>
        <authorList>
            <person name="Hensen N."/>
            <person name="Bonometti L."/>
            <person name="Westerberg I."/>
            <person name="Brannstrom I.O."/>
            <person name="Guillou S."/>
            <person name="Cros-Aarteil S."/>
            <person name="Calhoun S."/>
            <person name="Haridas S."/>
            <person name="Kuo A."/>
            <person name="Mondo S."/>
            <person name="Pangilinan J."/>
            <person name="Riley R."/>
            <person name="LaButti K."/>
            <person name="Andreopoulos B."/>
            <person name="Lipzen A."/>
            <person name="Chen C."/>
            <person name="Yan M."/>
            <person name="Daum C."/>
            <person name="Ng V."/>
            <person name="Clum A."/>
            <person name="Steindorff A."/>
            <person name="Ohm R.A."/>
            <person name="Martin F."/>
            <person name="Silar P."/>
            <person name="Natvig D.O."/>
            <person name="Lalanne C."/>
            <person name="Gautier V."/>
            <person name="Ament-Velasquez S.L."/>
            <person name="Kruys A."/>
            <person name="Hutchinson M.I."/>
            <person name="Powell A.J."/>
            <person name="Barry K."/>
            <person name="Miller A.N."/>
            <person name="Grigoriev I.V."/>
            <person name="Debuchy R."/>
            <person name="Gladieux P."/>
            <person name="Hiltunen Thoren M."/>
            <person name="Johannesson H."/>
        </authorList>
    </citation>
    <scope>NUCLEOTIDE SEQUENCE</scope>
    <source>
        <strain evidence="1">CBS 560.94</strain>
    </source>
</reference>
<dbReference type="AlphaFoldDB" id="A0AAE0JNK6"/>
<dbReference type="PROSITE" id="PS51257">
    <property type="entry name" value="PROKAR_LIPOPROTEIN"/>
    <property type="match status" value="1"/>
</dbReference>
<dbReference type="RefSeq" id="XP_062686023.1">
    <property type="nucleotide sequence ID" value="XM_062829258.1"/>
</dbReference>
<gene>
    <name evidence="1" type="ORF">B0H65DRAFT_543952</name>
</gene>
<sequence length="53" mass="5764">MSNDDYKYWCTADNASAIVQAGTACVLEKCGSDVAINEVLPTVEKFYEEVNAS</sequence>
<evidence type="ECO:0000313" key="1">
    <source>
        <dbReference type="EMBL" id="KAK3354645.1"/>
    </source>
</evidence>
<proteinExistence type="predicted"/>
<organism evidence="1 2">
    <name type="scientific">Neurospora tetraspora</name>
    <dbReference type="NCBI Taxonomy" id="94610"/>
    <lineage>
        <taxon>Eukaryota</taxon>
        <taxon>Fungi</taxon>
        <taxon>Dikarya</taxon>
        <taxon>Ascomycota</taxon>
        <taxon>Pezizomycotina</taxon>
        <taxon>Sordariomycetes</taxon>
        <taxon>Sordariomycetidae</taxon>
        <taxon>Sordariales</taxon>
        <taxon>Sordariaceae</taxon>
        <taxon>Neurospora</taxon>
    </lineage>
</organism>
<reference evidence="1" key="2">
    <citation type="submission" date="2023-06" db="EMBL/GenBank/DDBJ databases">
        <authorList>
            <consortium name="Lawrence Berkeley National Laboratory"/>
            <person name="Haridas S."/>
            <person name="Hensen N."/>
            <person name="Bonometti L."/>
            <person name="Westerberg I."/>
            <person name="Brannstrom I.O."/>
            <person name="Guillou S."/>
            <person name="Cros-Aarteil S."/>
            <person name="Calhoun S."/>
            <person name="Kuo A."/>
            <person name="Mondo S."/>
            <person name="Pangilinan J."/>
            <person name="Riley R."/>
            <person name="Labutti K."/>
            <person name="Andreopoulos B."/>
            <person name="Lipzen A."/>
            <person name="Chen C."/>
            <person name="Yanf M."/>
            <person name="Daum C."/>
            <person name="Ng V."/>
            <person name="Clum A."/>
            <person name="Steindorff A."/>
            <person name="Ohm R."/>
            <person name="Martin F."/>
            <person name="Silar P."/>
            <person name="Natvig D."/>
            <person name="Lalanne C."/>
            <person name="Gautier V."/>
            <person name="Ament-Velasquez S.L."/>
            <person name="Kruys A."/>
            <person name="Hutchinson M.I."/>
            <person name="Powell A.J."/>
            <person name="Barry K."/>
            <person name="Miller A.N."/>
            <person name="Grigoriev I.V."/>
            <person name="Debuchy R."/>
            <person name="Gladieux P."/>
            <person name="Thoren M.H."/>
            <person name="Johannesson H."/>
        </authorList>
    </citation>
    <scope>NUCLEOTIDE SEQUENCE</scope>
    <source>
        <strain evidence="1">CBS 560.94</strain>
    </source>
</reference>
<evidence type="ECO:0000313" key="2">
    <source>
        <dbReference type="Proteomes" id="UP001278500"/>
    </source>
</evidence>
<keyword evidence="2" id="KW-1185">Reference proteome</keyword>
<name>A0AAE0JNK6_9PEZI</name>
<protein>
    <submittedName>
        <fullName evidence="1">Uncharacterized protein</fullName>
    </submittedName>
</protein>
<dbReference type="GeneID" id="87866412"/>